<dbReference type="EMBL" id="CP061800">
    <property type="protein sequence ID" value="QTA89951.1"/>
    <property type="molecule type" value="Genomic_DNA"/>
</dbReference>
<name>A0A975GQE3_9BACT</name>
<keyword evidence="2" id="KW-1185">Reference proteome</keyword>
<evidence type="ECO:0000313" key="2">
    <source>
        <dbReference type="Proteomes" id="UP000663722"/>
    </source>
</evidence>
<dbReference type="KEGG" id="dmm:dnm_060100"/>
<reference evidence="1" key="1">
    <citation type="journal article" date="2021" name="Microb. Physiol.">
        <title>Proteogenomic Insights into the Physiology of Marine, Sulfate-Reducing, Filamentous Desulfonema limicola and Desulfonema magnum.</title>
        <authorList>
            <person name="Schnaars V."/>
            <person name="Wohlbrand L."/>
            <person name="Scheve S."/>
            <person name="Hinrichs C."/>
            <person name="Reinhardt R."/>
            <person name="Rabus R."/>
        </authorList>
    </citation>
    <scope>NUCLEOTIDE SEQUENCE</scope>
    <source>
        <strain evidence="1">4be13</strain>
    </source>
</reference>
<dbReference type="Proteomes" id="UP000663722">
    <property type="component" value="Chromosome"/>
</dbReference>
<accession>A0A975GQE3</accession>
<protein>
    <submittedName>
        <fullName evidence="1">Uncharacterized protein</fullName>
    </submittedName>
</protein>
<gene>
    <name evidence="1" type="ORF">dnm_060100</name>
</gene>
<sequence length="59" mass="7010">MSIFICLFCSKQNLSTGYNHFGIISIIIIRSGQSEFLYMNKYQKYEYNSLLPLQDYPKF</sequence>
<dbReference type="AlphaFoldDB" id="A0A975GQE3"/>
<evidence type="ECO:0000313" key="1">
    <source>
        <dbReference type="EMBL" id="QTA89951.1"/>
    </source>
</evidence>
<proteinExistence type="predicted"/>
<organism evidence="1 2">
    <name type="scientific">Desulfonema magnum</name>
    <dbReference type="NCBI Taxonomy" id="45655"/>
    <lineage>
        <taxon>Bacteria</taxon>
        <taxon>Pseudomonadati</taxon>
        <taxon>Thermodesulfobacteriota</taxon>
        <taxon>Desulfobacteria</taxon>
        <taxon>Desulfobacterales</taxon>
        <taxon>Desulfococcaceae</taxon>
        <taxon>Desulfonema</taxon>
    </lineage>
</organism>